<name>A0A367FL95_9ACTN</name>
<reference evidence="1 2" key="1">
    <citation type="submission" date="2018-06" db="EMBL/GenBank/DDBJ databases">
        <title>Sphaerisporangium craniellae sp. nov., isolated from a marine sponge in the South China Sea.</title>
        <authorList>
            <person name="Li L."/>
        </authorList>
    </citation>
    <scope>NUCLEOTIDE SEQUENCE [LARGE SCALE GENOMIC DNA]</scope>
    <source>
        <strain evidence="1 2">CCTCC AA 208026</strain>
    </source>
</reference>
<dbReference type="Proteomes" id="UP000253094">
    <property type="component" value="Unassembled WGS sequence"/>
</dbReference>
<evidence type="ECO:0000313" key="2">
    <source>
        <dbReference type="Proteomes" id="UP000253094"/>
    </source>
</evidence>
<accession>A0A367FL95</accession>
<proteinExistence type="predicted"/>
<keyword evidence="2" id="KW-1185">Reference proteome</keyword>
<sequence>MRAVHPLPVDLTTGDPADQGQRTHALIFSDGAVGLEGRLHVALNDRRVDKVDLRREFFRATPAEVRDLLQQIAGQHLLVYRDVPEALEWRQSVHATMTWLGRFRPLRQTHESALSNRPGVGDIGWSWHEK</sequence>
<dbReference type="EMBL" id="QOIL01000007">
    <property type="protein sequence ID" value="RCG30602.1"/>
    <property type="molecule type" value="Genomic_DNA"/>
</dbReference>
<dbReference type="RefSeq" id="WP_114029396.1">
    <property type="nucleotide sequence ID" value="NZ_QOIL01000007.1"/>
</dbReference>
<evidence type="ECO:0000313" key="1">
    <source>
        <dbReference type="EMBL" id="RCG30602.1"/>
    </source>
</evidence>
<gene>
    <name evidence="1" type="ORF">DQ384_15010</name>
</gene>
<dbReference type="OrthoDB" id="9811665at2"/>
<dbReference type="AlphaFoldDB" id="A0A367FL95"/>
<organism evidence="1 2">
    <name type="scientific">Sphaerisporangium album</name>
    <dbReference type="NCBI Taxonomy" id="509200"/>
    <lineage>
        <taxon>Bacteria</taxon>
        <taxon>Bacillati</taxon>
        <taxon>Actinomycetota</taxon>
        <taxon>Actinomycetes</taxon>
        <taxon>Streptosporangiales</taxon>
        <taxon>Streptosporangiaceae</taxon>
        <taxon>Sphaerisporangium</taxon>
    </lineage>
</organism>
<protein>
    <submittedName>
        <fullName evidence="1">Uncharacterized protein</fullName>
    </submittedName>
</protein>
<comment type="caution">
    <text evidence="1">The sequence shown here is derived from an EMBL/GenBank/DDBJ whole genome shotgun (WGS) entry which is preliminary data.</text>
</comment>